<name>A0A1S8TV98_9CLOT</name>
<comment type="caution">
    <text evidence="5">The sequence shown here is derived from an EMBL/GenBank/DDBJ whole genome shotgun (WGS) entry which is preliminary data.</text>
</comment>
<dbReference type="GO" id="GO:0009317">
    <property type="term" value="C:acetyl-CoA carboxylase complex"/>
    <property type="evidence" value="ECO:0007669"/>
    <property type="project" value="InterPro"/>
</dbReference>
<dbReference type="GO" id="GO:0006633">
    <property type="term" value="P:fatty acid biosynthetic process"/>
    <property type="evidence" value="ECO:0007669"/>
    <property type="project" value="UniProtKB-UniPathway"/>
</dbReference>
<gene>
    <name evidence="5" type="primary">accB_1</name>
    <name evidence="5" type="ORF">CLPUN_11120</name>
</gene>
<dbReference type="Pfam" id="PF00364">
    <property type="entry name" value="Biotin_lipoyl"/>
    <property type="match status" value="1"/>
</dbReference>
<dbReference type="InterPro" id="IPR011053">
    <property type="entry name" value="Single_hybrid_motif"/>
</dbReference>
<proteinExistence type="predicted"/>
<dbReference type="InterPro" id="IPR000089">
    <property type="entry name" value="Biotin_lipoyl"/>
</dbReference>
<dbReference type="AlphaFoldDB" id="A0A1S8TV98"/>
<dbReference type="PRINTS" id="PR01071">
    <property type="entry name" value="ACOABIOTINCC"/>
</dbReference>
<dbReference type="GO" id="GO:0003989">
    <property type="term" value="F:acetyl-CoA carboxylase activity"/>
    <property type="evidence" value="ECO:0007669"/>
    <property type="project" value="InterPro"/>
</dbReference>
<dbReference type="UniPathway" id="UPA00094"/>
<evidence type="ECO:0000313" key="6">
    <source>
        <dbReference type="Proteomes" id="UP000190890"/>
    </source>
</evidence>
<dbReference type="PANTHER" id="PTHR45266">
    <property type="entry name" value="OXALOACETATE DECARBOXYLASE ALPHA CHAIN"/>
    <property type="match status" value="1"/>
</dbReference>
<feature type="domain" description="Lipoyl-binding" evidence="4">
    <location>
        <begin position="97"/>
        <end position="173"/>
    </location>
</feature>
<comment type="function">
    <text evidence="3">This protein is a component of the acetyl coenzyme A carboxylase complex; first, biotin carboxylase catalyzes the carboxylation of the carrier protein and then the transcarboxylase transfers the carboxyl group to form malonyl-CoA.</text>
</comment>
<evidence type="ECO:0000259" key="4">
    <source>
        <dbReference type="PROSITE" id="PS50968"/>
    </source>
</evidence>
<dbReference type="NCBIfam" id="TIGR00531">
    <property type="entry name" value="BCCP"/>
    <property type="match status" value="1"/>
</dbReference>
<dbReference type="PROSITE" id="PS50968">
    <property type="entry name" value="BIOTINYL_LIPOYL"/>
    <property type="match status" value="1"/>
</dbReference>
<evidence type="ECO:0000313" key="5">
    <source>
        <dbReference type="EMBL" id="OOM81549.1"/>
    </source>
</evidence>
<dbReference type="RefSeq" id="WP_077846333.1">
    <property type="nucleotide sequence ID" value="NZ_LZZM01000063.1"/>
</dbReference>
<dbReference type="SUPFAM" id="SSF51230">
    <property type="entry name" value="Single hybrid motif"/>
    <property type="match status" value="1"/>
</dbReference>
<dbReference type="InterPro" id="IPR001249">
    <property type="entry name" value="AcCoA_biotinCC"/>
</dbReference>
<dbReference type="InterPro" id="IPR050709">
    <property type="entry name" value="Biotin_Carboxyl_Carrier/Decarb"/>
</dbReference>
<keyword evidence="2 3" id="KW-0092">Biotin</keyword>
<organism evidence="5 6">
    <name type="scientific">Clostridium puniceum</name>
    <dbReference type="NCBI Taxonomy" id="29367"/>
    <lineage>
        <taxon>Bacteria</taxon>
        <taxon>Bacillati</taxon>
        <taxon>Bacillota</taxon>
        <taxon>Clostridia</taxon>
        <taxon>Eubacteriales</taxon>
        <taxon>Clostridiaceae</taxon>
        <taxon>Clostridium</taxon>
    </lineage>
</organism>
<dbReference type="PANTHER" id="PTHR45266:SF3">
    <property type="entry name" value="OXALOACETATE DECARBOXYLASE ALPHA CHAIN"/>
    <property type="match status" value="1"/>
</dbReference>
<dbReference type="Gene3D" id="2.40.50.100">
    <property type="match status" value="1"/>
</dbReference>
<dbReference type="Proteomes" id="UP000190890">
    <property type="component" value="Unassembled WGS sequence"/>
</dbReference>
<dbReference type="OrthoDB" id="9811735at2"/>
<dbReference type="STRING" id="29367.CLPUN_11120"/>
<keyword evidence="6" id="KW-1185">Reference proteome</keyword>
<keyword evidence="3" id="KW-0443">Lipid metabolism</keyword>
<comment type="pathway">
    <text evidence="3">Lipid metabolism; fatty acid biosynthesis.</text>
</comment>
<keyword evidence="3" id="KW-0275">Fatty acid biosynthesis</keyword>
<accession>A0A1S8TV98</accession>
<sequence>MDFEKIKELVKLVDSSSLAFFELETGNDHIKMDKSLNRGLTDGNLSKLSNTGAINNSVNSNNIQSSITSVEKSEVYTVEKEEIKTGEKEVSIDDTNLEVITSPMVGTFYSSASPESPAFVEVGGTVSKGKVICIIEAMKLMNEIESDYSGIIVERLVNDGDMVEYGQPLFKIKGE</sequence>
<dbReference type="EMBL" id="LZZM01000063">
    <property type="protein sequence ID" value="OOM81549.1"/>
    <property type="molecule type" value="Genomic_DNA"/>
</dbReference>
<evidence type="ECO:0000256" key="3">
    <source>
        <dbReference type="RuleBase" id="RU364072"/>
    </source>
</evidence>
<keyword evidence="3" id="KW-0276">Fatty acid metabolism</keyword>
<evidence type="ECO:0000256" key="2">
    <source>
        <dbReference type="ARBA" id="ARBA00023267"/>
    </source>
</evidence>
<reference evidence="5 6" key="1">
    <citation type="submission" date="2016-05" db="EMBL/GenBank/DDBJ databases">
        <title>Microbial solvent formation.</title>
        <authorList>
            <person name="Poehlein A."/>
            <person name="Montoya Solano J.D."/>
            <person name="Flitsch S."/>
            <person name="Krabben P."/>
            <person name="Duerre P."/>
            <person name="Daniel R."/>
        </authorList>
    </citation>
    <scope>NUCLEOTIDE SEQUENCE [LARGE SCALE GENOMIC DNA]</scope>
    <source>
        <strain evidence="5 6">DSM 2619</strain>
    </source>
</reference>
<dbReference type="CDD" id="cd06850">
    <property type="entry name" value="biotinyl_domain"/>
    <property type="match status" value="1"/>
</dbReference>
<protein>
    <recommendedName>
        <fullName evidence="1 3">Biotin carboxyl carrier protein of acetyl-CoA carboxylase</fullName>
    </recommendedName>
</protein>
<keyword evidence="3" id="KW-0444">Lipid biosynthesis</keyword>
<evidence type="ECO:0000256" key="1">
    <source>
        <dbReference type="ARBA" id="ARBA00017562"/>
    </source>
</evidence>